<keyword evidence="1 4" id="KW-0540">Nuclease</keyword>
<keyword evidence="4" id="KW-0460">Magnesium</keyword>
<dbReference type="Gene3D" id="1.10.1520.10">
    <property type="entry name" value="Ribonuclease III domain"/>
    <property type="match status" value="1"/>
</dbReference>
<dbReference type="PANTHER" id="PTHR34276:SF1">
    <property type="entry name" value="MINI-RIBONUCLEASE 3"/>
    <property type="match status" value="1"/>
</dbReference>
<comment type="subunit">
    <text evidence="4">Homodimer.</text>
</comment>
<evidence type="ECO:0000256" key="4">
    <source>
        <dbReference type="HAMAP-Rule" id="MF_01468"/>
    </source>
</evidence>
<keyword evidence="4" id="KW-0963">Cytoplasm</keyword>
<organism evidence="6 7">
    <name type="scientific">Fodinisporobacter ferrooxydans</name>
    <dbReference type="NCBI Taxonomy" id="2901836"/>
    <lineage>
        <taxon>Bacteria</taxon>
        <taxon>Bacillati</taxon>
        <taxon>Bacillota</taxon>
        <taxon>Bacilli</taxon>
        <taxon>Bacillales</taxon>
        <taxon>Alicyclobacillaceae</taxon>
        <taxon>Fodinisporobacter</taxon>
    </lineage>
</organism>
<keyword evidence="4" id="KW-0694">RNA-binding</keyword>
<protein>
    <recommendedName>
        <fullName evidence="4">Mini-ribonuclease 3</fullName>
        <shortName evidence="4">Mini-3</shortName>
        <shortName evidence="4">Mini-RNase 3</shortName>
        <ecNumber evidence="4">3.1.26.-</ecNumber>
    </recommendedName>
    <alternativeName>
        <fullName evidence="4">Mini-RNase III</fullName>
        <shortName evidence="4">Mini-III</shortName>
    </alternativeName>
</protein>
<proteinExistence type="inferred from homology"/>
<comment type="similarity">
    <text evidence="4">Belongs to the MrnC RNase family.</text>
</comment>
<feature type="active site" evidence="4">
    <location>
        <position position="36"/>
    </location>
</feature>
<evidence type="ECO:0000256" key="3">
    <source>
        <dbReference type="ARBA" id="ARBA00022801"/>
    </source>
</evidence>
<accession>A0ABY4CN03</accession>
<dbReference type="PIRSF" id="PIRSF005520">
    <property type="entry name" value="UCP005520"/>
    <property type="match status" value="1"/>
</dbReference>
<dbReference type="RefSeq" id="WP_347438563.1">
    <property type="nucleotide sequence ID" value="NZ_CP089291.1"/>
</dbReference>
<dbReference type="Pfam" id="PF00636">
    <property type="entry name" value="Ribonuclease_3"/>
    <property type="match status" value="1"/>
</dbReference>
<feature type="domain" description="RNase III" evidence="5">
    <location>
        <begin position="30"/>
        <end position="127"/>
    </location>
</feature>
<keyword evidence="7" id="KW-1185">Reference proteome</keyword>
<dbReference type="PANTHER" id="PTHR34276">
    <property type="entry name" value="MINI-RIBONUCLEASE 3"/>
    <property type="match status" value="1"/>
</dbReference>
<keyword evidence="2 4" id="KW-0255">Endonuclease</keyword>
<keyword evidence="3 4" id="KW-0378">Hydrolase</keyword>
<comment type="cofactor">
    <cofactor evidence="4">
        <name>Mg(2+)</name>
        <dbReference type="ChEBI" id="CHEBI:18420"/>
    </cofactor>
</comment>
<keyword evidence="4" id="KW-0698">rRNA processing</keyword>
<reference evidence="6" key="1">
    <citation type="submission" date="2021-12" db="EMBL/GenBank/DDBJ databases">
        <title>Alicyclobacillaceae gen. nov., sp. nov., isolated from chalcocite enrichment system.</title>
        <authorList>
            <person name="Jiang Z."/>
        </authorList>
    </citation>
    <scope>NUCLEOTIDE SEQUENCE</scope>
    <source>
        <strain evidence="6">MYW30-H2</strain>
    </source>
</reference>
<dbReference type="InterPro" id="IPR000999">
    <property type="entry name" value="RNase_III_dom"/>
</dbReference>
<keyword evidence="4" id="KW-0690">Ribosome biogenesis</keyword>
<evidence type="ECO:0000259" key="5">
    <source>
        <dbReference type="Pfam" id="PF00636"/>
    </source>
</evidence>
<dbReference type="InterPro" id="IPR008226">
    <property type="entry name" value="Mini3_fam"/>
</dbReference>
<sequence length="154" mass="17579">MATQMDWLKNLASQLSWQFPRKANEMSALTLAYIGDAVWEVAIRMRVLQSGDNKPNQLHKKATTYVKAERQAFALHRLLPLLSGEETGIVRRGRNAKSATVPKHASITDYRHSTAFECLLGFLFITGQYERLHEVMNHSIVILENVDEKENKKV</sequence>
<dbReference type="InterPro" id="IPR036389">
    <property type="entry name" value="RNase_III_sf"/>
</dbReference>
<keyword evidence="4" id="KW-0699">rRNA-binding</keyword>
<dbReference type="EMBL" id="CP089291">
    <property type="protein sequence ID" value="UOF91873.1"/>
    <property type="molecule type" value="Genomic_DNA"/>
</dbReference>
<dbReference type="EC" id="3.1.26.-" evidence="4"/>
<dbReference type="SUPFAM" id="SSF69065">
    <property type="entry name" value="RNase III domain-like"/>
    <property type="match status" value="1"/>
</dbReference>
<dbReference type="Proteomes" id="UP000830167">
    <property type="component" value="Chromosome"/>
</dbReference>
<dbReference type="HAMAP" id="MF_01468">
    <property type="entry name" value="RNase_Mini_III"/>
    <property type="match status" value="1"/>
</dbReference>
<evidence type="ECO:0000256" key="1">
    <source>
        <dbReference type="ARBA" id="ARBA00022722"/>
    </source>
</evidence>
<evidence type="ECO:0000313" key="7">
    <source>
        <dbReference type="Proteomes" id="UP000830167"/>
    </source>
</evidence>
<evidence type="ECO:0000256" key="2">
    <source>
        <dbReference type="ARBA" id="ARBA00022759"/>
    </source>
</evidence>
<comment type="function">
    <text evidence="4">Involved in correct processing of both the 5' and 3' ends of 23S rRNA precursor. Processes 30S rRNA precursor transcript even in absence of ribonuclease 3 (Rnc); Rnc processes 30S rRNA into smaller rRNA precursors.</text>
</comment>
<name>A0ABY4CN03_9BACL</name>
<gene>
    <name evidence="4" type="primary">mrnC</name>
    <name evidence="6" type="ORF">LSG31_06440</name>
</gene>
<comment type="subcellular location">
    <subcellularLocation>
        <location evidence="4">Cytoplasm</location>
    </subcellularLocation>
</comment>
<evidence type="ECO:0000313" key="6">
    <source>
        <dbReference type="EMBL" id="UOF91873.1"/>
    </source>
</evidence>